<protein>
    <submittedName>
        <fullName evidence="2">Uncharacterized protein</fullName>
    </submittedName>
</protein>
<sequence>MNVIRKHDNPKLVYRDGKTKTKPLRGFTTRCPRFHASTPHTIRAPHGRLETKRCPPSPALVIASSRTSLAPMGQIGGGWILT</sequence>
<comment type="caution">
    <text evidence="2">The sequence shown here is derived from an EMBL/GenBank/DDBJ whole genome shotgun (WGS) entry which is preliminary data.</text>
</comment>
<gene>
    <name evidence="2" type="ORF">PHYPA_031297</name>
</gene>
<evidence type="ECO:0000313" key="2">
    <source>
        <dbReference type="EMBL" id="PNR25935.1"/>
    </source>
</evidence>
<evidence type="ECO:0000256" key="1">
    <source>
        <dbReference type="SAM" id="MobiDB-lite"/>
    </source>
</evidence>
<reference evidence="2" key="2">
    <citation type="journal article" date="2018" name="Plant J.">
        <title>The Physcomitrella patens chromosome-scale assembly reveals moss genome structure and evolution.</title>
        <authorList>
            <person name="Lang D."/>
            <person name="Ullrich K.K."/>
            <person name="Murat F."/>
            <person name="Fuchs J."/>
            <person name="Jenkins J."/>
            <person name="Haas F.B."/>
            <person name="Piednoel M."/>
            <person name="Gundlach H."/>
            <person name="Van Bel M."/>
            <person name="Meyberg R."/>
            <person name="Vives C."/>
            <person name="Morata J."/>
            <person name="Symeonidi A."/>
            <person name="Hiss M."/>
            <person name="Muchero W."/>
            <person name="Kamisugi Y."/>
            <person name="Saleh O."/>
            <person name="Blanc G."/>
            <person name="Decker E.L."/>
            <person name="van Gessel N."/>
            <person name="Grimwood J."/>
            <person name="Hayes R.D."/>
            <person name="Graham S.W."/>
            <person name="Gunter L.E."/>
            <person name="McDaniel S.F."/>
            <person name="Hoernstein S.N.W."/>
            <person name="Larsson A."/>
            <person name="Li F.W."/>
            <person name="Perroud P.F."/>
            <person name="Phillips J."/>
            <person name="Ranjan P."/>
            <person name="Rokshar D.S."/>
            <person name="Rothfels C.J."/>
            <person name="Schneider L."/>
            <person name="Shu S."/>
            <person name="Stevenson D.W."/>
            <person name="Thummler F."/>
            <person name="Tillich M."/>
            <person name="Villarreal Aguilar J.C."/>
            <person name="Widiez T."/>
            <person name="Wong G.K."/>
            <person name="Wymore A."/>
            <person name="Zhang Y."/>
            <person name="Zimmer A.D."/>
            <person name="Quatrano R.S."/>
            <person name="Mayer K.F.X."/>
            <person name="Goodstein D."/>
            <person name="Casacuberta J.M."/>
            <person name="Vandepoele K."/>
            <person name="Reski R."/>
            <person name="Cuming A.C."/>
            <person name="Tuskan G.A."/>
            <person name="Maumus F."/>
            <person name="Salse J."/>
            <person name="Schmutz J."/>
            <person name="Rensing S.A."/>
        </authorList>
    </citation>
    <scope>NUCLEOTIDE SEQUENCE [LARGE SCALE GENOMIC DNA]</scope>
</reference>
<dbReference type="EMBL" id="ABEU02000322">
    <property type="protein sequence ID" value="PNR25935.1"/>
    <property type="molecule type" value="Genomic_DNA"/>
</dbReference>
<proteinExistence type="predicted"/>
<accession>A0A2K1I9I7</accession>
<feature type="compositionally biased region" description="Basic and acidic residues" evidence="1">
    <location>
        <begin position="1"/>
        <end position="19"/>
    </location>
</feature>
<dbReference type="AlphaFoldDB" id="A0A2K1I9I7"/>
<name>A0A2K1I9I7_PHYPA</name>
<dbReference type="InParanoid" id="A0A2K1I9I7"/>
<feature type="region of interest" description="Disordered" evidence="1">
    <location>
        <begin position="1"/>
        <end position="55"/>
    </location>
</feature>
<organism evidence="2">
    <name type="scientific">Physcomitrium patens</name>
    <name type="common">Spreading-leaved earth moss</name>
    <name type="synonym">Physcomitrella patens</name>
    <dbReference type="NCBI Taxonomy" id="3218"/>
    <lineage>
        <taxon>Eukaryota</taxon>
        <taxon>Viridiplantae</taxon>
        <taxon>Streptophyta</taxon>
        <taxon>Embryophyta</taxon>
        <taxon>Bryophyta</taxon>
        <taxon>Bryophytina</taxon>
        <taxon>Bryopsida</taxon>
        <taxon>Funariidae</taxon>
        <taxon>Funariales</taxon>
        <taxon>Funariaceae</taxon>
        <taxon>Physcomitrium</taxon>
    </lineage>
</organism>
<reference evidence="2" key="1">
    <citation type="journal article" date="2008" name="Science">
        <title>The Physcomitrella genome reveals evolutionary insights into the conquest of land by plants.</title>
        <authorList>
            <person name="Rensing S."/>
            <person name="Lang D."/>
            <person name="Zimmer A."/>
            <person name="Terry A."/>
            <person name="Salamov A."/>
            <person name="Shapiro H."/>
            <person name="Nishiyama T."/>
            <person name="Perroud P.-F."/>
            <person name="Lindquist E."/>
            <person name="Kamisugi Y."/>
            <person name="Tanahashi T."/>
            <person name="Sakakibara K."/>
            <person name="Fujita T."/>
            <person name="Oishi K."/>
            <person name="Shin-I T."/>
            <person name="Kuroki Y."/>
            <person name="Toyoda A."/>
            <person name="Suzuki Y."/>
            <person name="Hashimoto A."/>
            <person name="Yamaguchi K."/>
            <person name="Sugano A."/>
            <person name="Kohara Y."/>
            <person name="Fujiyama A."/>
            <person name="Anterola A."/>
            <person name="Aoki S."/>
            <person name="Ashton N."/>
            <person name="Barbazuk W.B."/>
            <person name="Barker E."/>
            <person name="Bennetzen J."/>
            <person name="Bezanilla M."/>
            <person name="Blankenship R."/>
            <person name="Cho S.H."/>
            <person name="Dutcher S."/>
            <person name="Estelle M."/>
            <person name="Fawcett J.A."/>
            <person name="Gundlach H."/>
            <person name="Hanada K."/>
            <person name="Heyl A."/>
            <person name="Hicks K.A."/>
            <person name="Hugh J."/>
            <person name="Lohr M."/>
            <person name="Mayer K."/>
            <person name="Melkozernov A."/>
            <person name="Murata T."/>
            <person name="Nelson D."/>
            <person name="Pils B."/>
            <person name="Prigge M."/>
            <person name="Reiss B."/>
            <person name="Renner T."/>
            <person name="Rombauts S."/>
            <person name="Rushton P."/>
            <person name="Sanderfoot A."/>
            <person name="Schween G."/>
            <person name="Shiu S.-H."/>
            <person name="Stueber K."/>
            <person name="Theodoulou F.L."/>
            <person name="Tu H."/>
            <person name="Van de Peer Y."/>
            <person name="Verrier P.J."/>
            <person name="Waters E."/>
            <person name="Wood A."/>
            <person name="Yang L."/>
            <person name="Cove D."/>
            <person name="Cuming A."/>
            <person name="Hasebe M."/>
            <person name="Lucas S."/>
            <person name="Mishler D.B."/>
            <person name="Reski R."/>
            <person name="Grigoriev I."/>
            <person name="Quatrano R.S."/>
            <person name="Boore J.L."/>
        </authorList>
    </citation>
    <scope>NUCLEOTIDE SEQUENCE [LARGE SCALE GENOMIC DNA]</scope>
</reference>